<comment type="function">
    <text evidence="10">Necessary for normal cell division and for the maintenance of normal septation.</text>
</comment>
<dbReference type="Gene3D" id="3.40.50.300">
    <property type="entry name" value="P-loop containing nucleotide triphosphate hydrolases"/>
    <property type="match status" value="1"/>
</dbReference>
<dbReference type="PROSITE" id="PS51706">
    <property type="entry name" value="G_ENGB"/>
    <property type="match status" value="1"/>
</dbReference>
<dbReference type="InterPro" id="IPR030393">
    <property type="entry name" value="G_ENGB_dom"/>
</dbReference>
<accession>A0A5C0UH32</accession>
<dbReference type="Proteomes" id="UP000323844">
    <property type="component" value="Chromosome"/>
</dbReference>
<gene>
    <name evidence="12" type="primary">ysxC</name>
    <name evidence="10" type="synonym">engB</name>
    <name evidence="12" type="ORF">FZC37_00620</name>
</gene>
<dbReference type="GO" id="GO:0005525">
    <property type="term" value="F:GTP binding"/>
    <property type="evidence" value="ECO:0007669"/>
    <property type="project" value="UniProtKB-UniRule"/>
</dbReference>
<evidence type="ECO:0000256" key="10">
    <source>
        <dbReference type="HAMAP-Rule" id="MF_00321"/>
    </source>
</evidence>
<keyword evidence="9 10" id="KW-0131">Cell cycle</keyword>
<evidence type="ECO:0000256" key="5">
    <source>
        <dbReference type="ARBA" id="ARBA00022741"/>
    </source>
</evidence>
<dbReference type="HAMAP" id="MF_00321">
    <property type="entry name" value="GTPase_EngB"/>
    <property type="match status" value="1"/>
</dbReference>
<evidence type="ECO:0000256" key="7">
    <source>
        <dbReference type="ARBA" id="ARBA00023134"/>
    </source>
</evidence>
<comment type="similarity">
    <text evidence="2 10">Belongs to the TRAFAC class TrmE-Era-EngA-EngB-Septin-like GTPase superfamily. EngB GTPase family.</text>
</comment>
<dbReference type="NCBIfam" id="TIGR03598">
    <property type="entry name" value="GTPase_YsxC"/>
    <property type="match status" value="1"/>
</dbReference>
<dbReference type="AlphaFoldDB" id="A0A5C0UH32"/>
<dbReference type="RefSeq" id="WP_148951806.1">
    <property type="nucleotide sequence ID" value="NZ_CP043312.1"/>
</dbReference>
<dbReference type="InterPro" id="IPR006073">
    <property type="entry name" value="GTP-bd"/>
</dbReference>
<keyword evidence="8 10" id="KW-0717">Septation</keyword>
<comment type="cofactor">
    <cofactor evidence="1">
        <name>Mg(2+)</name>
        <dbReference type="ChEBI" id="CHEBI:18420"/>
    </cofactor>
</comment>
<keyword evidence="6" id="KW-0460">Magnesium</keyword>
<evidence type="ECO:0000313" key="13">
    <source>
        <dbReference type="Proteomes" id="UP000323844"/>
    </source>
</evidence>
<evidence type="ECO:0000313" key="12">
    <source>
        <dbReference type="EMBL" id="QEK39445.1"/>
    </source>
</evidence>
<dbReference type="PANTHER" id="PTHR11649:SF13">
    <property type="entry name" value="ENGB-TYPE G DOMAIN-CONTAINING PROTEIN"/>
    <property type="match status" value="1"/>
</dbReference>
<dbReference type="OrthoDB" id="9804921at2"/>
<dbReference type="SUPFAM" id="SSF52540">
    <property type="entry name" value="P-loop containing nucleoside triphosphate hydrolases"/>
    <property type="match status" value="1"/>
</dbReference>
<evidence type="ECO:0000256" key="2">
    <source>
        <dbReference type="ARBA" id="ARBA00009638"/>
    </source>
</evidence>
<name>A0A5C0UH32_9RICK</name>
<dbReference type="KEGG" id="snay:FZC37_00620"/>
<evidence type="ECO:0000256" key="9">
    <source>
        <dbReference type="ARBA" id="ARBA00023306"/>
    </source>
</evidence>
<evidence type="ECO:0000256" key="8">
    <source>
        <dbReference type="ARBA" id="ARBA00023210"/>
    </source>
</evidence>
<dbReference type="GO" id="GO:0000917">
    <property type="term" value="P:division septum assembly"/>
    <property type="evidence" value="ECO:0007669"/>
    <property type="project" value="UniProtKB-KW"/>
</dbReference>
<protein>
    <recommendedName>
        <fullName evidence="10">Probable GTP-binding protein EngB</fullName>
    </recommendedName>
</protein>
<dbReference type="Pfam" id="PF01926">
    <property type="entry name" value="MMR_HSR1"/>
    <property type="match status" value="1"/>
</dbReference>
<dbReference type="CDD" id="cd01876">
    <property type="entry name" value="YihA_EngB"/>
    <property type="match status" value="1"/>
</dbReference>
<proteinExistence type="inferred from homology"/>
<evidence type="ECO:0000256" key="4">
    <source>
        <dbReference type="ARBA" id="ARBA00022723"/>
    </source>
</evidence>
<organism evidence="12 13">
    <name type="scientific">Candidatus Sneabacter namystus</name>
    <dbReference type="NCBI Taxonomy" id="2601646"/>
    <lineage>
        <taxon>Bacteria</taxon>
        <taxon>Pseudomonadati</taxon>
        <taxon>Pseudomonadota</taxon>
        <taxon>Alphaproteobacteria</taxon>
        <taxon>Rickettsiales</taxon>
        <taxon>Rickettsiaceae</taxon>
        <taxon>Rickettsieae</taxon>
        <taxon>Candidatus Sneabacter</taxon>
    </lineage>
</organism>
<keyword evidence="13" id="KW-1185">Reference proteome</keyword>
<dbReference type="PANTHER" id="PTHR11649">
    <property type="entry name" value="MSS1/TRME-RELATED GTP-BINDING PROTEIN"/>
    <property type="match status" value="1"/>
</dbReference>
<dbReference type="InterPro" id="IPR019987">
    <property type="entry name" value="GTP-bd_ribosome_bio_YsxC"/>
</dbReference>
<evidence type="ECO:0000256" key="1">
    <source>
        <dbReference type="ARBA" id="ARBA00001946"/>
    </source>
</evidence>
<evidence type="ECO:0000259" key="11">
    <source>
        <dbReference type="PROSITE" id="PS51706"/>
    </source>
</evidence>
<evidence type="ECO:0000256" key="3">
    <source>
        <dbReference type="ARBA" id="ARBA00022618"/>
    </source>
</evidence>
<keyword evidence="7 10" id="KW-0342">GTP-binding</keyword>
<sequence length="219" mass="24428">MSDVSKWDKMVSGDVEFVMGLQGVQDLSSYTTLPMIVFSGSSNVGKSSLISAVCRRKKLARRSKRPGSTSQINLFQVEKSSLLADMPGYGYAKISNRTSAKINKLVTWFLRYVENIALVNVLVDVRKGVTVKDIAALEYVFSAHHMCQIVLTKVDQIDKKYIDNACFNAQEEVYKVFKEEVNVIPTSAFGSFGVSRLTETFTACIENWVPSYDSKFESG</sequence>
<dbReference type="InterPro" id="IPR027417">
    <property type="entry name" value="P-loop_NTPase"/>
</dbReference>
<keyword evidence="5 10" id="KW-0547">Nucleotide-binding</keyword>
<dbReference type="EMBL" id="CP043312">
    <property type="protein sequence ID" value="QEK39445.1"/>
    <property type="molecule type" value="Genomic_DNA"/>
</dbReference>
<keyword evidence="4" id="KW-0479">Metal-binding</keyword>
<reference evidence="12 13" key="1">
    <citation type="submission" date="2019-08" db="EMBL/GenBank/DDBJ databases">
        <title>Highly reduced genomes of protist endosymbionts show evolutionary convergence.</title>
        <authorList>
            <person name="George E."/>
            <person name="Husnik F."/>
            <person name="Tashyreva D."/>
            <person name="Prokopchuk G."/>
            <person name="Horak A."/>
            <person name="Kwong W.K."/>
            <person name="Lukes J."/>
            <person name="Keeling P.J."/>
        </authorList>
    </citation>
    <scope>NUCLEOTIDE SEQUENCE [LARGE SCALE GENOMIC DNA]</scope>
    <source>
        <strain evidence="12">1621</strain>
    </source>
</reference>
<keyword evidence="3 10" id="KW-0132">Cell division</keyword>
<feature type="domain" description="EngB-type G" evidence="11">
    <location>
        <begin position="32"/>
        <end position="207"/>
    </location>
</feature>
<evidence type="ECO:0000256" key="6">
    <source>
        <dbReference type="ARBA" id="ARBA00022842"/>
    </source>
</evidence>
<dbReference type="GO" id="GO:0046872">
    <property type="term" value="F:metal ion binding"/>
    <property type="evidence" value="ECO:0007669"/>
    <property type="project" value="UniProtKB-KW"/>
</dbReference>